<protein>
    <recommendedName>
        <fullName evidence="5">MyoD family inhibitor domain containing</fullName>
    </recommendedName>
</protein>
<name>A0A452R854_URSAM</name>
<evidence type="ECO:0000313" key="3">
    <source>
        <dbReference type="Ensembl" id="ENSUAMP00000014837.1"/>
    </source>
</evidence>
<proteinExistence type="inferred from homology"/>
<dbReference type="Pfam" id="PF15316">
    <property type="entry name" value="MDFI"/>
    <property type="match status" value="1"/>
</dbReference>
<reference evidence="3" key="3">
    <citation type="submission" date="2025-09" db="UniProtKB">
        <authorList>
            <consortium name="Ensembl"/>
        </authorList>
    </citation>
    <scope>IDENTIFICATION</scope>
</reference>
<dbReference type="STRING" id="9643.ENSUAMP00000014837"/>
<reference evidence="4" key="1">
    <citation type="submission" date="2016-06" db="EMBL/GenBank/DDBJ databases">
        <title>De novo assembly and RNA-Seq shows season-dependent expression and editing in black bear kidneys.</title>
        <authorList>
            <person name="Korstanje R."/>
            <person name="Srivastava A."/>
            <person name="Sarsani V.K."/>
            <person name="Sheehan S.M."/>
            <person name="Seger R.L."/>
            <person name="Barter M.E."/>
            <person name="Lindqvist C."/>
            <person name="Brody L.C."/>
            <person name="Mullikin J.C."/>
        </authorList>
    </citation>
    <scope>NUCLEOTIDE SEQUENCE [LARGE SCALE GENOMIC DNA]</scope>
</reference>
<evidence type="ECO:0000313" key="4">
    <source>
        <dbReference type="Proteomes" id="UP000291022"/>
    </source>
</evidence>
<evidence type="ECO:0000256" key="2">
    <source>
        <dbReference type="SAM" id="MobiDB-lite"/>
    </source>
</evidence>
<feature type="region of interest" description="Disordered" evidence="2">
    <location>
        <begin position="14"/>
        <end position="47"/>
    </location>
</feature>
<dbReference type="PANTHER" id="PTHR15304">
    <property type="entry name" value="MYOD FAMILY INHIBITOR"/>
    <property type="match status" value="1"/>
</dbReference>
<dbReference type="GeneTree" id="ENSGT00940000158685"/>
<evidence type="ECO:0008006" key="5">
    <source>
        <dbReference type="Google" id="ProtNLM"/>
    </source>
</evidence>
<organism evidence="3 4">
    <name type="scientific">Ursus americanus</name>
    <name type="common">American black bear</name>
    <name type="synonym">Euarctos americanus</name>
    <dbReference type="NCBI Taxonomy" id="9643"/>
    <lineage>
        <taxon>Eukaryota</taxon>
        <taxon>Metazoa</taxon>
        <taxon>Chordata</taxon>
        <taxon>Craniata</taxon>
        <taxon>Vertebrata</taxon>
        <taxon>Euteleostomi</taxon>
        <taxon>Mammalia</taxon>
        <taxon>Eutheria</taxon>
        <taxon>Laurasiatheria</taxon>
        <taxon>Carnivora</taxon>
        <taxon>Caniformia</taxon>
        <taxon>Ursidae</taxon>
        <taxon>Ursus</taxon>
    </lineage>
</organism>
<dbReference type="Ensembl" id="ENSUAMT00000016638.1">
    <property type="protein sequence ID" value="ENSUAMP00000014837.1"/>
    <property type="gene ID" value="ENSUAMG00000011908.1"/>
</dbReference>
<keyword evidence="4" id="KW-1185">Reference proteome</keyword>
<dbReference type="GO" id="GO:0005634">
    <property type="term" value="C:nucleus"/>
    <property type="evidence" value="ECO:0007669"/>
    <property type="project" value="TreeGrafter"/>
</dbReference>
<dbReference type="GO" id="GO:0045892">
    <property type="term" value="P:negative regulation of DNA-templated transcription"/>
    <property type="evidence" value="ECO:0007669"/>
    <property type="project" value="TreeGrafter"/>
</dbReference>
<dbReference type="AlphaFoldDB" id="A0A452R854"/>
<sequence length="187" mass="19904">MFWVRKARGQVAQGSVEQPMSCRGEALTPGPSAGQGRRRPAGRPSPGKITLFSQDAWKIQSSLSVNSDVSEKSKVNAVFPQKTGSSREDCSVHCILALGSGRACDFLTLSTTVLGQASRGVATSETCCCRCGEQMGEDCPCPCEEDCGIVDACRESFDCCESLDCLEVCMECCGICFPSLCVQTGVF</sequence>
<dbReference type="InterPro" id="IPR026134">
    <property type="entry name" value="MDFI/MDFIC"/>
</dbReference>
<evidence type="ECO:0000256" key="1">
    <source>
        <dbReference type="ARBA" id="ARBA00025778"/>
    </source>
</evidence>
<reference evidence="3" key="2">
    <citation type="submission" date="2025-08" db="UniProtKB">
        <authorList>
            <consortium name="Ensembl"/>
        </authorList>
    </citation>
    <scope>IDENTIFICATION</scope>
</reference>
<accession>A0A452R854</accession>
<dbReference type="OMA" id="LEVCMEC"/>
<dbReference type="Proteomes" id="UP000291022">
    <property type="component" value="Unassembled WGS sequence"/>
</dbReference>
<comment type="similarity">
    <text evidence="1">Belongs to the MDFI family.</text>
</comment>
<dbReference type="GO" id="GO:0005737">
    <property type="term" value="C:cytoplasm"/>
    <property type="evidence" value="ECO:0007669"/>
    <property type="project" value="TreeGrafter"/>
</dbReference>
<dbReference type="GO" id="GO:0050434">
    <property type="term" value="P:positive regulation of viral transcription"/>
    <property type="evidence" value="ECO:0007669"/>
    <property type="project" value="TreeGrafter"/>
</dbReference>
<dbReference type="PANTHER" id="PTHR15304:SF0">
    <property type="entry name" value="MYOD FAMILY INHIBITOR DOMAIN-CONTAINING PROTEIN"/>
    <property type="match status" value="1"/>
</dbReference>